<dbReference type="Gene3D" id="3.30.470.20">
    <property type="entry name" value="ATP-grasp fold, B domain"/>
    <property type="match status" value="3"/>
</dbReference>
<evidence type="ECO:0000256" key="1">
    <source>
        <dbReference type="ARBA" id="ARBA00001936"/>
    </source>
</evidence>
<feature type="binding site" evidence="19">
    <location>
        <position position="338"/>
    </location>
    <ligand>
        <name>Mn(2+)</name>
        <dbReference type="ChEBI" id="CHEBI:29035"/>
        <label>1</label>
    </ligand>
</feature>
<feature type="binding site" evidence="19">
    <location>
        <position position="778"/>
    </location>
    <ligand>
        <name>ATP</name>
        <dbReference type="ChEBI" id="CHEBI:30616"/>
        <label>2</label>
    </ligand>
</feature>
<dbReference type="PROSITE" id="PS00866">
    <property type="entry name" value="CPSASE_1"/>
    <property type="match status" value="1"/>
</dbReference>
<dbReference type="GO" id="GO:0046872">
    <property type="term" value="F:metal ion binding"/>
    <property type="evidence" value="ECO:0007669"/>
    <property type="project" value="UniProtKB-KW"/>
</dbReference>
<dbReference type="InterPro" id="IPR036897">
    <property type="entry name" value="CarbamoylP_synth_lsu_oligo_sf"/>
</dbReference>
<dbReference type="AlphaFoldDB" id="A0A2N9VZ88"/>
<keyword evidence="12" id="KW-0460">Magnesium</keyword>
<name>A0A2N9VZ88_9HYPH</name>
<feature type="binding site" evidence="19">
    <location>
        <position position="296"/>
    </location>
    <ligand>
        <name>ATP</name>
        <dbReference type="ChEBI" id="CHEBI:30616"/>
        <label>1</label>
    </ligand>
</feature>
<comment type="function">
    <text evidence="17 19">Large subunit of the glutamine-dependent carbamoyl phosphate synthetase (CPSase). CPSase catalyzes the formation of carbamoyl phosphate from the ammonia moiety of glutamine, carbonate, and phosphate donated by ATP, constituting the first step of 2 biosynthetic pathways, one leading to arginine and/or urea and the other to pyrimidine nucleotides. The large subunit (synthetase) binds the substrates ammonia (free or transferred from glutamine from the small subunit), hydrogencarbonate and ATP and carries out an ATP-coupled ligase reaction, activating hydrogencarbonate by forming carboxy phosphate which reacts with ammonia to form carbamoyl phosphate.</text>
</comment>
<dbReference type="SUPFAM" id="SSF52440">
    <property type="entry name" value="PreATP-grasp domain"/>
    <property type="match status" value="2"/>
</dbReference>
<dbReference type="GO" id="GO:0006541">
    <property type="term" value="P:glutamine metabolic process"/>
    <property type="evidence" value="ECO:0007669"/>
    <property type="project" value="TreeGrafter"/>
</dbReference>
<feature type="binding site" evidence="19">
    <location>
        <position position="352"/>
    </location>
    <ligand>
        <name>Mn(2+)</name>
        <dbReference type="ChEBI" id="CHEBI:29035"/>
        <label>1</label>
    </ligand>
</feature>
<dbReference type="GO" id="GO:0005737">
    <property type="term" value="C:cytoplasm"/>
    <property type="evidence" value="ECO:0007669"/>
    <property type="project" value="TreeGrafter"/>
</dbReference>
<dbReference type="Pfam" id="PF02142">
    <property type="entry name" value="MGS"/>
    <property type="match status" value="1"/>
</dbReference>
<comment type="cofactor">
    <cofactor evidence="19">
        <name>Mg(2+)</name>
        <dbReference type="ChEBI" id="CHEBI:18420"/>
    </cofactor>
    <cofactor evidence="19">
        <name>Mn(2+)</name>
        <dbReference type="ChEBI" id="CHEBI:29035"/>
    </cofactor>
    <text evidence="19">Binds 4 Mg(2+) or Mn(2+) ions per subunit.</text>
</comment>
<evidence type="ECO:0000256" key="3">
    <source>
        <dbReference type="ARBA" id="ARBA00005077"/>
    </source>
</evidence>
<dbReference type="InterPro" id="IPR005480">
    <property type="entry name" value="CPSase_lsu_oligo"/>
</dbReference>
<dbReference type="Pfam" id="PF25596">
    <property type="entry name" value="CPSase_L_D1"/>
    <property type="match status" value="2"/>
</dbReference>
<evidence type="ECO:0000256" key="15">
    <source>
        <dbReference type="ARBA" id="ARBA00047359"/>
    </source>
</evidence>
<feature type="binding site" evidence="19">
    <location>
        <position position="913"/>
    </location>
    <ligand>
        <name>Mn(2+)</name>
        <dbReference type="ChEBI" id="CHEBI:29035"/>
        <label>3</label>
    </ligand>
</feature>
<evidence type="ECO:0000259" key="21">
    <source>
        <dbReference type="PROSITE" id="PS51855"/>
    </source>
</evidence>
<keyword evidence="6 19" id="KW-0436">Ligase</keyword>
<feature type="binding site" evidence="19">
    <location>
        <position position="261"/>
    </location>
    <ligand>
        <name>ATP</name>
        <dbReference type="ChEBI" id="CHEBI:30616"/>
        <label>1</label>
    </ligand>
</feature>
<organism evidence="22 23">
    <name type="scientific">Phyllobacterium zundukense</name>
    <dbReference type="NCBI Taxonomy" id="1867719"/>
    <lineage>
        <taxon>Bacteria</taxon>
        <taxon>Pseudomonadati</taxon>
        <taxon>Pseudomonadota</taxon>
        <taxon>Alphaproteobacteria</taxon>
        <taxon>Hyphomicrobiales</taxon>
        <taxon>Phyllobacteriaceae</taxon>
        <taxon>Phyllobacterium</taxon>
    </lineage>
</organism>
<keyword evidence="11 19" id="KW-0067">ATP-binding</keyword>
<dbReference type="InterPro" id="IPR005479">
    <property type="entry name" value="CPAse_ATP-bd"/>
</dbReference>
<evidence type="ECO:0000256" key="12">
    <source>
        <dbReference type="ARBA" id="ARBA00022842"/>
    </source>
</evidence>
<dbReference type="FunFam" id="3.30.470.20:FF:000013">
    <property type="entry name" value="Carbamoyl-phosphate synthase large chain"/>
    <property type="match status" value="1"/>
</dbReference>
<gene>
    <name evidence="19" type="primary">carB</name>
    <name evidence="22" type="ORF">B5P45_10545</name>
</gene>
<evidence type="ECO:0000256" key="14">
    <source>
        <dbReference type="ARBA" id="ARBA00023211"/>
    </source>
</evidence>
<reference evidence="23" key="1">
    <citation type="journal article" date="2017" name="Int J Environ Stud">
        <title>Does the Miocene-Pliocene relict legume Oxytropis triphylla form nitrogen-fixing nodules with a combination of bacterial strains?</title>
        <authorList>
            <person name="Safronova V."/>
            <person name="Belimov A."/>
            <person name="Sazanova A."/>
            <person name="Kuznetsova I."/>
            <person name="Popova J."/>
            <person name="Andronov E."/>
            <person name="Verkhozina A."/>
            <person name="Tikhonovich I."/>
        </authorList>
    </citation>
    <scope>NUCLEOTIDE SEQUENCE [LARGE SCALE GENOMIC DNA]</scope>
    <source>
        <strain evidence="23">Tri-38</strain>
    </source>
</reference>
<dbReference type="FunFam" id="1.10.1030.10:FF:000002">
    <property type="entry name" value="Carbamoyl-phosphate synthase large chain"/>
    <property type="match status" value="1"/>
</dbReference>
<evidence type="ECO:0000256" key="11">
    <source>
        <dbReference type="ARBA" id="ARBA00022840"/>
    </source>
</evidence>
<evidence type="ECO:0000256" key="7">
    <source>
        <dbReference type="ARBA" id="ARBA00022605"/>
    </source>
</evidence>
<feature type="domain" description="ATP-grasp" evidence="20">
    <location>
        <begin position="742"/>
        <end position="954"/>
    </location>
</feature>
<comment type="catalytic activity">
    <reaction evidence="15 19">
        <text>hydrogencarbonate + NH4(+) + 2 ATP = carbamoyl phosphate + 2 ADP + phosphate + 2 H(+)</text>
        <dbReference type="Rhea" id="RHEA:18029"/>
        <dbReference type="ChEBI" id="CHEBI:15378"/>
        <dbReference type="ChEBI" id="CHEBI:17544"/>
        <dbReference type="ChEBI" id="CHEBI:28938"/>
        <dbReference type="ChEBI" id="CHEBI:30616"/>
        <dbReference type="ChEBI" id="CHEBI:43474"/>
        <dbReference type="ChEBI" id="CHEBI:58228"/>
        <dbReference type="ChEBI" id="CHEBI:456216"/>
        <dbReference type="EC" id="6.3.4.16"/>
    </reaction>
</comment>
<dbReference type="EC" id="6.3.4.16" evidence="19"/>
<comment type="subunit">
    <text evidence="18 19">Composed of two chains; the small (or glutamine) chain promotes the hydrolysis of glutamine to ammonia, which is used by the large (or ammonia) chain to synthesize carbamoyl phosphate. Tetramer of heterodimers (alpha,beta)4.</text>
</comment>
<feature type="binding site" evidence="19">
    <location>
        <position position="872"/>
    </location>
    <ligand>
        <name>ATP</name>
        <dbReference type="ChEBI" id="CHEBI:30616"/>
        <label>2</label>
    </ligand>
</feature>
<dbReference type="OrthoDB" id="9804197at2"/>
<dbReference type="GO" id="GO:0044205">
    <property type="term" value="P:'de novo' UMP biosynthetic process"/>
    <property type="evidence" value="ECO:0007669"/>
    <property type="project" value="UniProtKB-UniRule"/>
</dbReference>
<dbReference type="InterPro" id="IPR013815">
    <property type="entry name" value="ATP_grasp_subdomain_1"/>
</dbReference>
<feature type="binding site" evidence="19">
    <location>
        <position position="838"/>
    </location>
    <ligand>
        <name>ATP</name>
        <dbReference type="ChEBI" id="CHEBI:30616"/>
        <label>2</label>
    </ligand>
</feature>
<dbReference type="Gene3D" id="3.40.50.1380">
    <property type="entry name" value="Methylglyoxal synthase-like domain"/>
    <property type="match status" value="1"/>
</dbReference>
<keyword evidence="23" id="KW-1185">Reference proteome</keyword>
<evidence type="ECO:0000256" key="19">
    <source>
        <dbReference type="HAMAP-Rule" id="MF_01210"/>
    </source>
</evidence>
<feature type="binding site" evidence="19">
    <location>
        <position position="352"/>
    </location>
    <ligand>
        <name>Mg(2+)</name>
        <dbReference type="ChEBI" id="CHEBI:18420"/>
        <label>1</label>
    </ligand>
</feature>
<keyword evidence="13 19" id="KW-0665">Pyrimidine biosynthesis</keyword>
<dbReference type="GO" id="GO:0005524">
    <property type="term" value="F:ATP binding"/>
    <property type="evidence" value="ECO:0007669"/>
    <property type="project" value="UniProtKB-UniRule"/>
</dbReference>
<comment type="pathway">
    <text evidence="2 19">Pyrimidine metabolism; UMP biosynthesis via de novo pathway; (S)-dihydroorotate from bicarbonate: step 1/3.</text>
</comment>
<evidence type="ECO:0000259" key="20">
    <source>
        <dbReference type="PROSITE" id="PS50975"/>
    </source>
</evidence>
<keyword evidence="9 19" id="KW-0677">Repeat</keyword>
<evidence type="ECO:0000256" key="2">
    <source>
        <dbReference type="ARBA" id="ARBA00004812"/>
    </source>
</evidence>
<feature type="binding site" evidence="19">
    <location>
        <position position="871"/>
    </location>
    <ligand>
        <name>ATP</name>
        <dbReference type="ChEBI" id="CHEBI:30616"/>
        <label>2</label>
    </ligand>
</feature>
<feature type="binding site" evidence="19">
    <location>
        <position position="338"/>
    </location>
    <ligand>
        <name>ATP</name>
        <dbReference type="ChEBI" id="CHEBI:30616"/>
        <label>1</label>
    </ligand>
</feature>
<dbReference type="Proteomes" id="UP000232163">
    <property type="component" value="Unassembled WGS sequence"/>
</dbReference>
<feature type="binding site" evidence="19">
    <location>
        <position position="840"/>
    </location>
    <ligand>
        <name>ATP</name>
        <dbReference type="ChEBI" id="CHEBI:30616"/>
        <label>2</label>
    </ligand>
</feature>
<dbReference type="SUPFAM" id="SSF52335">
    <property type="entry name" value="Methylglyoxal synthase-like"/>
    <property type="match status" value="1"/>
</dbReference>
<dbReference type="GO" id="GO:0006526">
    <property type="term" value="P:L-arginine biosynthetic process"/>
    <property type="evidence" value="ECO:0007669"/>
    <property type="project" value="UniProtKB-UniRule"/>
</dbReference>
<feature type="binding site" evidence="19">
    <location>
        <position position="129"/>
    </location>
    <ligand>
        <name>ATP</name>
        <dbReference type="ChEBI" id="CHEBI:30616"/>
        <label>1</label>
    </ligand>
</feature>
<dbReference type="EC" id="6.3.5.5" evidence="19"/>
<dbReference type="Pfam" id="PF02787">
    <property type="entry name" value="CPSase_L_D3"/>
    <property type="match status" value="1"/>
</dbReference>
<dbReference type="Pfam" id="PF02786">
    <property type="entry name" value="CPSase_L_D2"/>
    <property type="match status" value="2"/>
</dbReference>
<feature type="binding site" evidence="19">
    <location>
        <position position="870"/>
    </location>
    <ligand>
        <name>ATP</name>
        <dbReference type="ChEBI" id="CHEBI:30616"/>
        <label>2</label>
    </ligand>
</feature>
<dbReference type="InterPro" id="IPR058047">
    <property type="entry name" value="CPSase_preATP-grasp"/>
</dbReference>
<comment type="similarity">
    <text evidence="4 19">Belongs to the CarB family.</text>
</comment>
<evidence type="ECO:0000313" key="22">
    <source>
        <dbReference type="EMBL" id="PIO44806.1"/>
    </source>
</evidence>
<feature type="binding site" evidence="19">
    <location>
        <position position="925"/>
    </location>
    <ligand>
        <name>Mn(2+)</name>
        <dbReference type="ChEBI" id="CHEBI:29035"/>
        <label>3</label>
    </ligand>
</feature>
<dbReference type="GO" id="GO:0004087">
    <property type="term" value="F:carbamoyl-phosphate synthase (ammonia) activity"/>
    <property type="evidence" value="ECO:0007669"/>
    <property type="project" value="UniProtKB-EC"/>
</dbReference>
<dbReference type="PROSITE" id="PS50975">
    <property type="entry name" value="ATP_GRASP"/>
    <property type="match status" value="2"/>
</dbReference>
<dbReference type="KEGG" id="pht:BLM14_04275"/>
<comment type="pathway">
    <text evidence="3 19">Amino-acid biosynthesis; L-arginine biosynthesis; carbamoyl phosphate from bicarbonate: step 1/1.</text>
</comment>
<dbReference type="Gene3D" id="3.40.50.20">
    <property type="match status" value="2"/>
</dbReference>
<evidence type="ECO:0000256" key="4">
    <source>
        <dbReference type="ARBA" id="ARBA00009799"/>
    </source>
</evidence>
<dbReference type="FunFam" id="3.40.50.20:FF:000001">
    <property type="entry name" value="Carbamoyl-phosphate synthase large chain"/>
    <property type="match status" value="1"/>
</dbReference>
<feature type="binding site" evidence="19">
    <location>
        <position position="845"/>
    </location>
    <ligand>
        <name>ATP</name>
        <dbReference type="ChEBI" id="CHEBI:30616"/>
        <label>2</label>
    </ligand>
</feature>
<feature type="binding site" evidence="19">
    <location>
        <position position="294"/>
    </location>
    <ligand>
        <name>ATP</name>
        <dbReference type="ChEBI" id="CHEBI:30616"/>
        <label>1</label>
    </ligand>
</feature>
<keyword evidence="7 19" id="KW-0028">Amino-acid biosynthesis</keyword>
<dbReference type="SMART" id="SM00851">
    <property type="entry name" value="MGS"/>
    <property type="match status" value="1"/>
</dbReference>
<feature type="binding site" evidence="19">
    <location>
        <position position="913"/>
    </location>
    <ligand>
        <name>ATP</name>
        <dbReference type="ChEBI" id="CHEBI:30616"/>
        <label>2</label>
    </ligand>
</feature>
<dbReference type="FunFam" id="3.40.50.20:FF:000003">
    <property type="entry name" value="Carbamoyl-phosphate synthase large chain"/>
    <property type="match status" value="1"/>
</dbReference>
<dbReference type="SUPFAM" id="SSF56059">
    <property type="entry name" value="Glutathione synthetase ATP-binding domain-like"/>
    <property type="match status" value="2"/>
</dbReference>
<feature type="binding site" evidence="19">
    <location>
        <position position="927"/>
    </location>
    <ligand>
        <name>Mn(2+)</name>
        <dbReference type="ChEBI" id="CHEBI:29035"/>
        <label>4</label>
    </ligand>
</feature>
<evidence type="ECO:0000256" key="18">
    <source>
        <dbReference type="ARBA" id="ARBA00062056"/>
    </source>
</evidence>
<dbReference type="InterPro" id="IPR011607">
    <property type="entry name" value="MGS-like_dom"/>
</dbReference>
<dbReference type="RefSeq" id="WP_099998249.1">
    <property type="nucleotide sequence ID" value="NZ_CP017940.1"/>
</dbReference>
<feature type="binding site" evidence="19">
    <location>
        <position position="925"/>
    </location>
    <ligand>
        <name>ATP</name>
        <dbReference type="ChEBI" id="CHEBI:30616"/>
        <label>2</label>
    </ligand>
</feature>
<feature type="binding site" evidence="19">
    <location>
        <position position="352"/>
    </location>
    <ligand>
        <name>Mn(2+)</name>
        <dbReference type="ChEBI" id="CHEBI:29035"/>
        <label>2</label>
    </ligand>
</feature>
<dbReference type="PROSITE" id="PS51855">
    <property type="entry name" value="MGS"/>
    <property type="match status" value="1"/>
</dbReference>
<proteinExistence type="inferred from homology"/>
<dbReference type="UniPathway" id="UPA00070">
    <property type="reaction ID" value="UER00115"/>
</dbReference>
<dbReference type="InterPro" id="IPR006275">
    <property type="entry name" value="CPSase_lsu"/>
</dbReference>
<protein>
    <recommendedName>
        <fullName evidence="19">Carbamoyl phosphate synthase large chain</fullName>
        <ecNumber evidence="19">6.3.4.16</ecNumber>
        <ecNumber evidence="19">6.3.5.5</ecNumber>
    </recommendedName>
    <alternativeName>
        <fullName evidence="19">Carbamoyl phosphate synthetase ammonia chain</fullName>
    </alternativeName>
</protein>
<feature type="binding site" evidence="19">
    <location>
        <position position="338"/>
    </location>
    <ligand>
        <name>Mg(2+)</name>
        <dbReference type="ChEBI" id="CHEBI:18420"/>
        <label>1</label>
    </ligand>
</feature>
<dbReference type="NCBIfam" id="NF009455">
    <property type="entry name" value="PRK12815.1"/>
    <property type="match status" value="1"/>
</dbReference>
<feature type="binding site" evidence="19">
    <location>
        <position position="295"/>
    </location>
    <ligand>
        <name>ATP</name>
        <dbReference type="ChEBI" id="CHEBI:30616"/>
        <label>1</label>
    </ligand>
</feature>
<sequence>MPKRTDIKSILIIGAGPIIIGQACEFDYSGTQACKALKEEGYRVILVNSNPATIMTDPELADATYIEPITPEVVAKIIAKERPDALLPTMGGQTALNTALSLRRMGVLDRYNVEMIGANAEAIDKAEDRALFREAMAKIGLETPKSMLANATEVKDLDRRLHQEQREAVKAKYSGAELDAALDKLETEWQLGEGDRKQRYVSHALGMAGSALDHVGLPAIIRPSFTMGGTGGGIAYNRTEFYEIIGSGLDASPTTEVLIEESVLGWKEYEMEVVRDKADNCIIICSIENVDPMGVHTGDSITVAPALTLTDKEYQIMRNASIAVLREIGVETGGSNVQFAVNPENGRLIVIEMNPRVSRSSALASKATGFPIAKIAAKLAVGYTLDELDNDITGGATPASFEPSIDYVVTKIPRFAFEKFPGAEPTLTTAMKSVGEVMAIGRTFKESLQKALRGLETGLTGLDEIAIPGLGEGSDNNAIRAAIGVPTPDRLRMVGQALRLGLSVEEVHEGCKIDPWFLEQMAEIIATEERVREHGLPQDAQNLRMLKGMGFSDARLASLAKVEASDVTKLRNKLDVHPVFKRIDTCAAEFASPTAYMYSTYEVPFAGALASEAQVSDRKKVVILGGGPNRIGQGIEFDYCCCHAAFALREAGYEAIMINCNPETVSTDYDTSDRLYFEPLTAEDVLEILRTEQTAGTLHGVIVQFGGQTPLKLADALEKAGIPILGTSPDAIDLAEDRDRFQKLLVKLDLTQPKNGIAYSVEQARTIAGELGFPLVVRPSYVLGGRAMQIIHDERGLQSYLLDTVPELVPEDIKQKYPNDKTGQINTLLGKNPLLFDRYLTEAIEVDVDCLCDGKDTWISGIMEHIEEAGIHSGDSACSLPVHSLSAETVAELEKETAALAKSLNVVGLMNVQYAIKDGTIYVLEVNPRASRTVPFVAKTIGKPIAKVAARIMAGETLDGALANYGGKPSTTGRKHIAVKEAVFPFARFPGVDTLLGPEMRSTGEVMGLDYDYALAFAKSQLGAGVDLPRDGTLFVSVRDEDKPGILPSVKRLAGQGFKILATGGTARFLKENGVEAQKINKVQEGRPHVEDAIRNRQVQLVFNTTDSAKAISDSKSLRRATLMQKVPYYTTLSGANAVAEAIAALKAGSLEVRPLQDYFV</sequence>
<feature type="binding site" evidence="19">
    <location>
        <position position="268"/>
    </location>
    <ligand>
        <name>ATP</name>
        <dbReference type="ChEBI" id="CHEBI:30616"/>
        <label>1</label>
    </ligand>
</feature>
<dbReference type="InterPro" id="IPR011761">
    <property type="entry name" value="ATP-grasp"/>
</dbReference>
<dbReference type="HAMAP" id="MF_01210_B">
    <property type="entry name" value="CPSase_L_chain_B"/>
    <property type="match status" value="1"/>
</dbReference>
<feature type="binding site" evidence="19">
    <location>
        <position position="925"/>
    </location>
    <ligand>
        <name>Mg(2+)</name>
        <dbReference type="ChEBI" id="CHEBI:18420"/>
        <label>3</label>
    </ligand>
</feature>
<dbReference type="InterPro" id="IPR016185">
    <property type="entry name" value="PreATP-grasp_dom_sf"/>
</dbReference>
<feature type="binding site" evidence="19">
    <location>
        <position position="263"/>
    </location>
    <ligand>
        <name>ATP</name>
        <dbReference type="ChEBI" id="CHEBI:30616"/>
        <label>1</label>
    </ligand>
</feature>
<keyword evidence="5 19" id="KW-0055">Arginine biosynthesis</keyword>
<feature type="binding site" evidence="19">
    <location>
        <position position="354"/>
    </location>
    <ligand>
        <name>Mn(2+)</name>
        <dbReference type="ChEBI" id="CHEBI:29035"/>
        <label>2</label>
    </ligand>
</feature>
<evidence type="ECO:0000256" key="9">
    <source>
        <dbReference type="ARBA" id="ARBA00022737"/>
    </source>
</evidence>
<feature type="binding site" evidence="19">
    <location>
        <position position="229"/>
    </location>
    <ligand>
        <name>ATP</name>
        <dbReference type="ChEBI" id="CHEBI:30616"/>
        <label>1</label>
    </ligand>
</feature>
<dbReference type="PROSITE" id="PS00867">
    <property type="entry name" value="CPSASE_2"/>
    <property type="match status" value="2"/>
</dbReference>
<feature type="binding site" evidence="19">
    <location>
        <position position="222"/>
    </location>
    <ligand>
        <name>ATP</name>
        <dbReference type="ChEBI" id="CHEBI:30616"/>
        <label>1</label>
    </ligand>
</feature>
<dbReference type="InterPro" id="IPR005483">
    <property type="entry name" value="CPSase_dom"/>
</dbReference>
<feature type="binding site" evidence="19">
    <location>
        <position position="873"/>
    </location>
    <ligand>
        <name>ATP</name>
        <dbReference type="ChEBI" id="CHEBI:30616"/>
        <label>2</label>
    </ligand>
</feature>
<dbReference type="SUPFAM" id="SSF48108">
    <property type="entry name" value="Carbamoyl phosphate synthetase, large subunit connection domain"/>
    <property type="match status" value="1"/>
</dbReference>
<evidence type="ECO:0000256" key="16">
    <source>
        <dbReference type="ARBA" id="ARBA00048816"/>
    </source>
</evidence>
<dbReference type="SMART" id="SM01096">
    <property type="entry name" value="CPSase_L_D3"/>
    <property type="match status" value="1"/>
</dbReference>
<feature type="binding site" evidence="19">
    <location>
        <position position="927"/>
    </location>
    <ligand>
        <name>Mg(2+)</name>
        <dbReference type="ChEBI" id="CHEBI:18420"/>
        <label>4</label>
    </ligand>
</feature>
<comment type="caution">
    <text evidence="22">The sequence shown here is derived from an EMBL/GenBank/DDBJ whole genome shotgun (WGS) entry which is preliminary data.</text>
</comment>
<dbReference type="PANTHER" id="PTHR11405">
    <property type="entry name" value="CARBAMOYLTRANSFERASE FAMILY MEMBER"/>
    <property type="match status" value="1"/>
</dbReference>
<feature type="binding site" evidence="19">
    <location>
        <position position="925"/>
    </location>
    <ligand>
        <name>Mg(2+)</name>
        <dbReference type="ChEBI" id="CHEBI:18420"/>
        <label>4</label>
    </ligand>
</feature>
<keyword evidence="14" id="KW-0464">Manganese</keyword>
<dbReference type="PANTHER" id="PTHR11405:SF53">
    <property type="entry name" value="CARBAMOYL-PHOSPHATE SYNTHASE [AMMONIA], MITOCHONDRIAL"/>
    <property type="match status" value="1"/>
</dbReference>
<evidence type="ECO:0000313" key="23">
    <source>
        <dbReference type="Proteomes" id="UP000232163"/>
    </source>
</evidence>
<dbReference type="Gene3D" id="1.10.1030.10">
    <property type="entry name" value="Carbamoyl-phosphate synthetase, large subunit oligomerisation domain"/>
    <property type="match status" value="1"/>
</dbReference>
<feature type="binding site" evidence="19">
    <location>
        <position position="352"/>
    </location>
    <ligand>
        <name>Mg(2+)</name>
        <dbReference type="ChEBI" id="CHEBI:18420"/>
        <label>2</label>
    </ligand>
</feature>
<evidence type="ECO:0000256" key="8">
    <source>
        <dbReference type="ARBA" id="ARBA00022723"/>
    </source>
</evidence>
<dbReference type="EMBL" id="MZMT01000026">
    <property type="protein sequence ID" value="PIO44806.1"/>
    <property type="molecule type" value="Genomic_DNA"/>
</dbReference>
<dbReference type="UniPathway" id="UPA00068">
    <property type="reaction ID" value="UER00171"/>
</dbReference>
<evidence type="ECO:0000256" key="6">
    <source>
        <dbReference type="ARBA" id="ARBA00022598"/>
    </source>
</evidence>
<dbReference type="InterPro" id="IPR033937">
    <property type="entry name" value="MGS_CPS_CarB"/>
</dbReference>
<keyword evidence="10 19" id="KW-0547">Nucleotide-binding</keyword>
<feature type="domain" description="ATP-grasp" evidence="20">
    <location>
        <begin position="133"/>
        <end position="381"/>
    </location>
</feature>
<evidence type="ECO:0000256" key="5">
    <source>
        <dbReference type="ARBA" id="ARBA00022571"/>
    </source>
</evidence>
<feature type="binding site" evidence="19">
    <location>
        <position position="352"/>
    </location>
    <ligand>
        <name>ATP</name>
        <dbReference type="ChEBI" id="CHEBI:30616"/>
        <label>1</label>
    </ligand>
</feature>
<feature type="binding site" evidence="19">
    <location>
        <position position="925"/>
    </location>
    <ligand>
        <name>Mn(2+)</name>
        <dbReference type="ChEBI" id="CHEBI:29035"/>
        <label>4</label>
    </ligand>
</feature>
<evidence type="ECO:0000256" key="13">
    <source>
        <dbReference type="ARBA" id="ARBA00022975"/>
    </source>
</evidence>
<dbReference type="InterPro" id="IPR036914">
    <property type="entry name" value="MGS-like_dom_sf"/>
</dbReference>
<feature type="domain" description="MGS-like" evidence="21">
    <location>
        <begin position="1026"/>
        <end position="1161"/>
    </location>
</feature>
<feature type="region of interest" description="Allosteric domain" evidence="19">
    <location>
        <begin position="1026"/>
        <end position="1161"/>
    </location>
</feature>
<comment type="caution">
    <text evidence="19">Lacks conserved residue(s) required for the propagation of feature annotation.</text>
</comment>
<feature type="binding site" evidence="19">
    <location>
        <position position="913"/>
    </location>
    <ligand>
        <name>Mg(2+)</name>
        <dbReference type="ChEBI" id="CHEBI:18420"/>
        <label>3</label>
    </ligand>
</feature>
<feature type="binding site" evidence="19">
    <location>
        <position position="354"/>
    </location>
    <ligand>
        <name>Mg(2+)</name>
        <dbReference type="ChEBI" id="CHEBI:18420"/>
        <label>2</label>
    </ligand>
</feature>
<dbReference type="PRINTS" id="PR00098">
    <property type="entry name" value="CPSASE"/>
</dbReference>
<dbReference type="PROSITE" id="PS51257">
    <property type="entry name" value="PROKAR_LIPOPROTEIN"/>
    <property type="match status" value="1"/>
</dbReference>
<evidence type="ECO:0000256" key="17">
    <source>
        <dbReference type="ARBA" id="ARBA00057223"/>
    </source>
</evidence>
<dbReference type="FunFam" id="3.30.470.20:FF:000007">
    <property type="entry name" value="Carbamoyl-phosphate synthase large chain"/>
    <property type="match status" value="1"/>
</dbReference>
<comment type="catalytic activity">
    <reaction evidence="16 19">
        <text>hydrogencarbonate + L-glutamine + 2 ATP + H2O = carbamoyl phosphate + L-glutamate + 2 ADP + phosphate + 2 H(+)</text>
        <dbReference type="Rhea" id="RHEA:18633"/>
        <dbReference type="ChEBI" id="CHEBI:15377"/>
        <dbReference type="ChEBI" id="CHEBI:15378"/>
        <dbReference type="ChEBI" id="CHEBI:17544"/>
        <dbReference type="ChEBI" id="CHEBI:29985"/>
        <dbReference type="ChEBI" id="CHEBI:30616"/>
        <dbReference type="ChEBI" id="CHEBI:43474"/>
        <dbReference type="ChEBI" id="CHEBI:58228"/>
        <dbReference type="ChEBI" id="CHEBI:58359"/>
        <dbReference type="ChEBI" id="CHEBI:456216"/>
        <dbReference type="EC" id="6.3.5.5"/>
    </reaction>
</comment>
<feature type="binding site" evidence="19">
    <location>
        <position position="228"/>
    </location>
    <ligand>
        <name>ATP</name>
        <dbReference type="ChEBI" id="CHEBI:30616"/>
        <label>1</label>
    </ligand>
</feature>
<comment type="cofactor">
    <cofactor evidence="1">
        <name>Mn(2+)</name>
        <dbReference type="ChEBI" id="CHEBI:29035"/>
    </cofactor>
</comment>
<dbReference type="NCBIfam" id="TIGR01369">
    <property type="entry name" value="CPSaseII_lrg"/>
    <property type="match status" value="1"/>
</dbReference>
<accession>A0A2N9VZ88</accession>
<dbReference type="NCBIfam" id="NF003671">
    <property type="entry name" value="PRK05294.1"/>
    <property type="match status" value="1"/>
</dbReference>
<dbReference type="Gene3D" id="3.30.1490.20">
    <property type="entry name" value="ATP-grasp fold, A domain"/>
    <property type="match status" value="2"/>
</dbReference>
<keyword evidence="8" id="KW-0479">Metal-binding</keyword>
<dbReference type="CDD" id="cd01424">
    <property type="entry name" value="MGS_CPS_II"/>
    <property type="match status" value="1"/>
</dbReference>
<dbReference type="GO" id="GO:0004088">
    <property type="term" value="F:carbamoyl-phosphate synthase (glutamine-hydrolyzing) activity"/>
    <property type="evidence" value="ECO:0007669"/>
    <property type="project" value="UniProtKB-UniRule"/>
</dbReference>
<feature type="region of interest" description="Carboxyphosphate synthetic domain" evidence="19">
    <location>
        <begin position="1"/>
        <end position="456"/>
    </location>
</feature>
<comment type="domain">
    <text evidence="19">The large subunit is composed of 2 ATP-grasp domains that are involved in binding the 2 ATP molecules needed for carbamoyl phosphate synthesis. The N-terminal ATP-grasp domain (referred to as the carboxyphosphate synthetic component) catalyzes the ATP-dependent phosphorylation of hydrogencarbonate to carboxyphosphate and the subsequent nucleophilic attack by ammonia to form a carbamate intermediate. The C-terminal ATP-grasp domain (referred to as the carbamoyl phosphate synthetic component) then catalyzes the phosphorylation of carbamate with the second ATP to form the end product carbamoyl phosphate. The reactive and unstable enzyme intermediates are sequentially channeled from one active site to the next through the interior of the protein over a distance of at least 96 A.</text>
</comment>
<evidence type="ECO:0000256" key="10">
    <source>
        <dbReference type="ARBA" id="ARBA00022741"/>
    </source>
</evidence>